<evidence type="ECO:0000256" key="1">
    <source>
        <dbReference type="SAM" id="MobiDB-lite"/>
    </source>
</evidence>
<feature type="region of interest" description="Disordered" evidence="1">
    <location>
        <begin position="153"/>
        <end position="186"/>
    </location>
</feature>
<evidence type="ECO:0000313" key="2">
    <source>
        <dbReference type="EMBL" id="KAI0522494.1"/>
    </source>
</evidence>
<dbReference type="GO" id="GO:0008017">
    <property type="term" value="F:microtubule binding"/>
    <property type="evidence" value="ECO:0007669"/>
    <property type="project" value="TreeGrafter"/>
</dbReference>
<dbReference type="GO" id="GO:0000226">
    <property type="term" value="P:microtubule cytoskeleton organization"/>
    <property type="evidence" value="ECO:0007669"/>
    <property type="project" value="TreeGrafter"/>
</dbReference>
<feature type="compositionally biased region" description="Polar residues" evidence="1">
    <location>
        <begin position="637"/>
        <end position="653"/>
    </location>
</feature>
<dbReference type="InterPro" id="IPR016024">
    <property type="entry name" value="ARM-type_fold"/>
</dbReference>
<dbReference type="GO" id="GO:0000278">
    <property type="term" value="P:mitotic cell cycle"/>
    <property type="evidence" value="ECO:0007669"/>
    <property type="project" value="UniProtKB-ARBA"/>
</dbReference>
<feature type="compositionally biased region" description="Polar residues" evidence="1">
    <location>
        <begin position="153"/>
        <end position="165"/>
    </location>
</feature>
<sequence length="723" mass="80241">MQGRKSSSRPASSPCFRLKCLNFRSYRRSRRTATEVPRKKRRREKVNFAASSHGGIHKRYASPLLRDRGLQPSRVPSHAVTMNVPGFATSAIVAMDRSSSVTSGMSLSTVTPALSRMKLREKGFERSLEIMLQASKQKVLAIERLLRGASLSDKQINSSTQSTSLDLGVDSPSSRDPPVPAAIPGSNHLSLHESLLADPTFVSIATSSTRNGSSSLTEVINSNNQYVGGHSKYDNLASDSLHAERALDGSTVERNIDLSFKKLSNMHLDRQSMDAANKDAGFRDLNNNYVPNFQRPLLRKQATGRVSASRRRIFDDNQSHLVELSSYVDGPTSLGDALSEGFCSSSDWVARVSAFNYLRNLLQQGPRGIQEVTQNFEKVMKLFFRHMHDPHHKVAQAALSTLVVIIPPCRKPFESYLERILPYVFSSRTYGIDSLLPVLLRSLDEQRSPKAKLAVVEFVNNSFDNHSPNSDGYSNGGILKFLSIEEQNLLRRALKQFTPRIDVDLVNVLQSKKVLGPHSKDLRHGTDPDSLMDYESSMGNQQLEITQMIGSDGFKDIGPTFGGERLHDTELFLEKATSSINAEAESELSILQILHHICSISGEKSGRSKHEALYKLVGASIANDNSVWAKKKRGAKQPTSTSNQTNQLSNDGKASNDHGKLCIELGRPLISINYIQGKLLFFEPLSLKSGRLLFFSVPGLFPENVTLWFRGLLVSRECFFVFS</sequence>
<feature type="region of interest" description="Disordered" evidence="1">
    <location>
        <begin position="632"/>
        <end position="655"/>
    </location>
</feature>
<dbReference type="SUPFAM" id="SSF48371">
    <property type="entry name" value="ARM repeat"/>
    <property type="match status" value="1"/>
</dbReference>
<protein>
    <recommendedName>
        <fullName evidence="4">TOG domain-containing protein</fullName>
    </recommendedName>
</protein>
<keyword evidence="3" id="KW-1185">Reference proteome</keyword>
<dbReference type="Gene3D" id="1.25.10.10">
    <property type="entry name" value="Leucine-rich Repeat Variant"/>
    <property type="match status" value="1"/>
</dbReference>
<evidence type="ECO:0000313" key="3">
    <source>
        <dbReference type="Proteomes" id="UP000829196"/>
    </source>
</evidence>
<dbReference type="OrthoDB" id="46159at2759"/>
<dbReference type="PANTHER" id="PTHR21567">
    <property type="entry name" value="CLASP"/>
    <property type="match status" value="1"/>
</dbReference>
<dbReference type="EMBL" id="JAGYWB010000005">
    <property type="protein sequence ID" value="KAI0522494.1"/>
    <property type="molecule type" value="Genomic_DNA"/>
</dbReference>
<dbReference type="InterPro" id="IPR011989">
    <property type="entry name" value="ARM-like"/>
</dbReference>
<dbReference type="PANTHER" id="PTHR21567:SF9">
    <property type="entry name" value="CLIP-ASSOCIATING PROTEIN"/>
    <property type="match status" value="1"/>
</dbReference>
<dbReference type="Proteomes" id="UP000829196">
    <property type="component" value="Unassembled WGS sequence"/>
</dbReference>
<proteinExistence type="predicted"/>
<comment type="caution">
    <text evidence="2">The sequence shown here is derived from an EMBL/GenBank/DDBJ whole genome shotgun (WGS) entry which is preliminary data.</text>
</comment>
<organism evidence="2 3">
    <name type="scientific">Dendrobium nobile</name>
    <name type="common">Orchid</name>
    <dbReference type="NCBI Taxonomy" id="94219"/>
    <lineage>
        <taxon>Eukaryota</taxon>
        <taxon>Viridiplantae</taxon>
        <taxon>Streptophyta</taxon>
        <taxon>Embryophyta</taxon>
        <taxon>Tracheophyta</taxon>
        <taxon>Spermatophyta</taxon>
        <taxon>Magnoliopsida</taxon>
        <taxon>Liliopsida</taxon>
        <taxon>Asparagales</taxon>
        <taxon>Orchidaceae</taxon>
        <taxon>Epidendroideae</taxon>
        <taxon>Malaxideae</taxon>
        <taxon>Dendrobiinae</taxon>
        <taxon>Dendrobium</taxon>
    </lineage>
</organism>
<gene>
    <name evidence="2" type="ORF">KFK09_004873</name>
</gene>
<dbReference type="GO" id="GO:0005881">
    <property type="term" value="C:cytoplasmic microtubule"/>
    <property type="evidence" value="ECO:0007669"/>
    <property type="project" value="TreeGrafter"/>
</dbReference>
<accession>A0A8T3BU56</accession>
<reference evidence="2" key="1">
    <citation type="journal article" date="2022" name="Front. Genet.">
        <title>Chromosome-Scale Assembly of the Dendrobium nobile Genome Provides Insights Into the Molecular Mechanism of the Biosynthesis of the Medicinal Active Ingredient of Dendrobium.</title>
        <authorList>
            <person name="Xu Q."/>
            <person name="Niu S.-C."/>
            <person name="Li K.-L."/>
            <person name="Zheng P.-J."/>
            <person name="Zhang X.-J."/>
            <person name="Jia Y."/>
            <person name="Liu Y."/>
            <person name="Niu Y.-X."/>
            <person name="Yu L.-H."/>
            <person name="Chen D.-F."/>
            <person name="Zhang G.-Q."/>
        </authorList>
    </citation>
    <scope>NUCLEOTIDE SEQUENCE</scope>
    <source>
        <tissue evidence="2">Leaf</tissue>
    </source>
</reference>
<evidence type="ECO:0008006" key="4">
    <source>
        <dbReference type="Google" id="ProtNLM"/>
    </source>
</evidence>
<dbReference type="GO" id="GO:0005819">
    <property type="term" value="C:spindle"/>
    <property type="evidence" value="ECO:0007669"/>
    <property type="project" value="UniProtKB-ARBA"/>
</dbReference>
<dbReference type="AlphaFoldDB" id="A0A8T3BU56"/>
<name>A0A8T3BU56_DENNO</name>